<name>A0A545TN29_9PROT</name>
<dbReference type="Pfam" id="PF01648">
    <property type="entry name" value="ACPS"/>
    <property type="match status" value="1"/>
</dbReference>
<dbReference type="InterPro" id="IPR037143">
    <property type="entry name" value="4-PPantetheinyl_Trfase_dom_sf"/>
</dbReference>
<dbReference type="Gene3D" id="3.90.470.20">
    <property type="entry name" value="4'-phosphopantetheinyl transferase domain"/>
    <property type="match status" value="2"/>
</dbReference>
<dbReference type="PANTHER" id="PTHR12215">
    <property type="entry name" value="PHOSPHOPANTETHEINE TRANSFERASE"/>
    <property type="match status" value="1"/>
</dbReference>
<comment type="similarity">
    <text evidence="1">Belongs to the P-Pant transferase superfamily. Gsp/Sfp/HetI/AcpT family.</text>
</comment>
<gene>
    <name evidence="4" type="ORF">FKG95_18975</name>
</gene>
<dbReference type="InterPro" id="IPR008278">
    <property type="entry name" value="4-PPantetheinyl_Trfase_dom"/>
</dbReference>
<organism evidence="4 5">
    <name type="scientific">Denitrobaculum tricleocarpae</name>
    <dbReference type="NCBI Taxonomy" id="2591009"/>
    <lineage>
        <taxon>Bacteria</taxon>
        <taxon>Pseudomonadati</taxon>
        <taxon>Pseudomonadota</taxon>
        <taxon>Alphaproteobacteria</taxon>
        <taxon>Rhodospirillales</taxon>
        <taxon>Rhodospirillaceae</taxon>
        <taxon>Denitrobaculum</taxon>
    </lineage>
</organism>
<evidence type="ECO:0000259" key="3">
    <source>
        <dbReference type="Pfam" id="PF01648"/>
    </source>
</evidence>
<dbReference type="RefSeq" id="WP_142897964.1">
    <property type="nucleotide sequence ID" value="NZ_ML660057.1"/>
</dbReference>
<dbReference type="GO" id="GO:0000287">
    <property type="term" value="F:magnesium ion binding"/>
    <property type="evidence" value="ECO:0007669"/>
    <property type="project" value="InterPro"/>
</dbReference>
<evidence type="ECO:0000313" key="5">
    <source>
        <dbReference type="Proteomes" id="UP000315252"/>
    </source>
</evidence>
<evidence type="ECO:0000256" key="2">
    <source>
        <dbReference type="ARBA" id="ARBA00022679"/>
    </source>
</evidence>
<dbReference type="Proteomes" id="UP000315252">
    <property type="component" value="Unassembled WGS sequence"/>
</dbReference>
<evidence type="ECO:0000256" key="1">
    <source>
        <dbReference type="ARBA" id="ARBA00010990"/>
    </source>
</evidence>
<dbReference type="GO" id="GO:0008897">
    <property type="term" value="F:holo-[acyl-carrier-protein] synthase activity"/>
    <property type="evidence" value="ECO:0007669"/>
    <property type="project" value="InterPro"/>
</dbReference>
<keyword evidence="2 4" id="KW-0808">Transferase</keyword>
<dbReference type="GO" id="GO:0005829">
    <property type="term" value="C:cytosol"/>
    <property type="evidence" value="ECO:0007669"/>
    <property type="project" value="TreeGrafter"/>
</dbReference>
<feature type="domain" description="4'-phosphopantetheinyl transferase" evidence="3">
    <location>
        <begin position="123"/>
        <end position="193"/>
    </location>
</feature>
<protein>
    <submittedName>
        <fullName evidence="4">4'-phosphopantetheinyl transferase superfamily protein</fullName>
    </submittedName>
</protein>
<dbReference type="InterPro" id="IPR050559">
    <property type="entry name" value="P-Pant_transferase_sf"/>
</dbReference>
<dbReference type="EMBL" id="VHSH01000006">
    <property type="protein sequence ID" value="TQV78632.1"/>
    <property type="molecule type" value="Genomic_DNA"/>
</dbReference>
<proteinExistence type="inferred from homology"/>
<dbReference type="OrthoDB" id="9808281at2"/>
<keyword evidence="5" id="KW-1185">Reference proteome</keyword>
<comment type="caution">
    <text evidence="4">The sequence shown here is derived from an EMBL/GenBank/DDBJ whole genome shotgun (WGS) entry which is preliminary data.</text>
</comment>
<sequence>MFAFRELPIDQGSSVVPQSDIRLFLGNTDEAADLSTGAELGPEERARMEKLQDPLLRRRFGVRRRWLRRLISAECGIPEREVDYRVNRHGKPELVDAVEAAGFHFNTSTSEGWHAIATSRTGPVGVDLEAIGRQVNYAQVLRLAASAEELEWLDDAQAGTFDLNAMKIWVAKEAILKAAGRGLSVNPRRVSLPRSLAVSKTPGRWSEVLVPGLAGPFWVQILEREQVILALAQAEPKP</sequence>
<dbReference type="GO" id="GO:0019878">
    <property type="term" value="P:lysine biosynthetic process via aminoadipic acid"/>
    <property type="evidence" value="ECO:0007669"/>
    <property type="project" value="TreeGrafter"/>
</dbReference>
<evidence type="ECO:0000313" key="4">
    <source>
        <dbReference type="EMBL" id="TQV78632.1"/>
    </source>
</evidence>
<dbReference type="PANTHER" id="PTHR12215:SF10">
    <property type="entry name" value="L-AMINOADIPATE-SEMIALDEHYDE DEHYDROGENASE-PHOSPHOPANTETHEINYL TRANSFERASE"/>
    <property type="match status" value="1"/>
</dbReference>
<dbReference type="AlphaFoldDB" id="A0A545TN29"/>
<dbReference type="SUPFAM" id="SSF56214">
    <property type="entry name" value="4'-phosphopantetheinyl transferase"/>
    <property type="match status" value="2"/>
</dbReference>
<accession>A0A545TN29</accession>
<reference evidence="4 5" key="1">
    <citation type="submission" date="2019-06" db="EMBL/GenBank/DDBJ databases">
        <title>Whole genome sequence for Rhodospirillaceae sp. R148.</title>
        <authorList>
            <person name="Wang G."/>
        </authorList>
    </citation>
    <scope>NUCLEOTIDE SEQUENCE [LARGE SCALE GENOMIC DNA]</scope>
    <source>
        <strain evidence="4 5">R148</strain>
    </source>
</reference>